<reference evidence="2 3" key="1">
    <citation type="journal article" date="2023" name="Insect Mol. Biol.">
        <title>Genome sequencing provides insights into the evolution of gene families encoding plant cell wall-degrading enzymes in longhorned beetles.</title>
        <authorList>
            <person name="Shin N.R."/>
            <person name="Okamura Y."/>
            <person name="Kirsch R."/>
            <person name="Pauchet Y."/>
        </authorList>
    </citation>
    <scope>NUCLEOTIDE SEQUENCE [LARGE SCALE GENOMIC DNA]</scope>
    <source>
        <strain evidence="2">EAD_L_NR</strain>
    </source>
</reference>
<feature type="compositionally biased region" description="Polar residues" evidence="1">
    <location>
        <begin position="165"/>
        <end position="174"/>
    </location>
</feature>
<name>A0AAV8VNG3_9CUCU</name>
<feature type="region of interest" description="Disordered" evidence="1">
    <location>
        <begin position="134"/>
        <end position="196"/>
    </location>
</feature>
<keyword evidence="3" id="KW-1185">Reference proteome</keyword>
<protein>
    <recommendedName>
        <fullName evidence="4">RNA-directed DNA polymerase from mobile element jockey</fullName>
    </recommendedName>
</protein>
<evidence type="ECO:0008006" key="4">
    <source>
        <dbReference type="Google" id="ProtNLM"/>
    </source>
</evidence>
<evidence type="ECO:0000256" key="1">
    <source>
        <dbReference type="SAM" id="MobiDB-lite"/>
    </source>
</evidence>
<feature type="compositionally biased region" description="Polar residues" evidence="1">
    <location>
        <begin position="147"/>
        <end position="156"/>
    </location>
</feature>
<gene>
    <name evidence="2" type="ORF">NQ315_012469</name>
</gene>
<feature type="region of interest" description="Disordered" evidence="1">
    <location>
        <begin position="26"/>
        <end position="56"/>
    </location>
</feature>
<dbReference type="Proteomes" id="UP001159042">
    <property type="component" value="Unassembled WGS sequence"/>
</dbReference>
<dbReference type="AlphaFoldDB" id="A0AAV8VNG3"/>
<evidence type="ECO:0000313" key="3">
    <source>
        <dbReference type="Proteomes" id="UP001159042"/>
    </source>
</evidence>
<comment type="caution">
    <text evidence="2">The sequence shown here is derived from an EMBL/GenBank/DDBJ whole genome shotgun (WGS) entry which is preliminary data.</text>
</comment>
<evidence type="ECO:0000313" key="2">
    <source>
        <dbReference type="EMBL" id="KAJ8915584.1"/>
    </source>
</evidence>
<organism evidence="2 3">
    <name type="scientific">Exocentrus adspersus</name>
    <dbReference type="NCBI Taxonomy" id="1586481"/>
    <lineage>
        <taxon>Eukaryota</taxon>
        <taxon>Metazoa</taxon>
        <taxon>Ecdysozoa</taxon>
        <taxon>Arthropoda</taxon>
        <taxon>Hexapoda</taxon>
        <taxon>Insecta</taxon>
        <taxon>Pterygota</taxon>
        <taxon>Neoptera</taxon>
        <taxon>Endopterygota</taxon>
        <taxon>Coleoptera</taxon>
        <taxon>Polyphaga</taxon>
        <taxon>Cucujiformia</taxon>
        <taxon>Chrysomeloidea</taxon>
        <taxon>Cerambycidae</taxon>
        <taxon>Lamiinae</taxon>
        <taxon>Acanthocinini</taxon>
        <taxon>Exocentrus</taxon>
    </lineage>
</organism>
<dbReference type="EMBL" id="JANEYG010000052">
    <property type="protein sequence ID" value="KAJ8915584.1"/>
    <property type="molecule type" value="Genomic_DNA"/>
</dbReference>
<dbReference type="PANTHER" id="PTHR19446">
    <property type="entry name" value="REVERSE TRANSCRIPTASES"/>
    <property type="match status" value="1"/>
</dbReference>
<proteinExistence type="predicted"/>
<accession>A0AAV8VNG3</accession>
<feature type="compositionally biased region" description="Basic and acidic residues" evidence="1">
    <location>
        <begin position="134"/>
        <end position="146"/>
    </location>
</feature>
<sequence length="196" mass="21581">MGVVYTNQGKAEAFVDSLELQCRLPQLPDEDEEFEAGTKKQKSPRNGPNPQHDTKKTPHWVLMALLNITNATLRLRHFPSRWKTANVILIPKPNKDPLFPSNYRSISLLPAMSKVTNTLPERDDGPATYVKAAHRGDGGAGEDHQGETPSLTQGWQHPQFKEQANAYQGTTSSAAHLRLHGVGTRGKKPSKDPSGS</sequence>